<sequence>MLRDIAADARVETVQVITPASLNGTGKWQMEELTELVRVYDAEEQVLGYDLKTASGNSYSDRIRTAAVDAARAQIYGAPPAQ</sequence>
<protein>
    <submittedName>
        <fullName evidence="1">Uncharacterized protein</fullName>
    </submittedName>
</protein>
<accession>A0A172WWY0</accession>
<gene>
    <name evidence="1" type="ORF">PS273GM_11790</name>
</gene>
<evidence type="ECO:0000313" key="2">
    <source>
        <dbReference type="Proteomes" id="UP000077787"/>
    </source>
</evidence>
<dbReference type="AlphaFoldDB" id="A0A172WWY0"/>
<name>A0A172WWY0_STUST</name>
<reference evidence="1 2" key="1">
    <citation type="submission" date="2016-05" db="EMBL/GenBank/DDBJ databases">
        <title>Genome sequence of Pseudomonas stutzeri 273 and identification of the exopolysaccharide biosynthesis locus.</title>
        <authorList>
            <person name="Wu S."/>
            <person name="Sun C."/>
        </authorList>
    </citation>
    <scope>NUCLEOTIDE SEQUENCE [LARGE SCALE GENOMIC DNA]</scope>
    <source>
        <strain evidence="1 2">273</strain>
    </source>
</reference>
<proteinExistence type="predicted"/>
<dbReference type="EMBL" id="CP015641">
    <property type="protein sequence ID" value="ANF27991.1"/>
    <property type="molecule type" value="Genomic_DNA"/>
</dbReference>
<evidence type="ECO:0000313" key="1">
    <source>
        <dbReference type="EMBL" id="ANF27991.1"/>
    </source>
</evidence>
<dbReference type="Proteomes" id="UP000077787">
    <property type="component" value="Chromosome"/>
</dbReference>
<dbReference type="OrthoDB" id="7021542at2"/>
<organism evidence="1 2">
    <name type="scientific">Stutzerimonas stutzeri</name>
    <name type="common">Pseudomonas stutzeri</name>
    <dbReference type="NCBI Taxonomy" id="316"/>
    <lineage>
        <taxon>Bacteria</taxon>
        <taxon>Pseudomonadati</taxon>
        <taxon>Pseudomonadota</taxon>
        <taxon>Gammaproteobacteria</taxon>
        <taxon>Pseudomonadales</taxon>
        <taxon>Pseudomonadaceae</taxon>
        <taxon>Stutzerimonas</taxon>
    </lineage>
</organism>